<dbReference type="PROSITE" id="PS52035">
    <property type="entry name" value="PEPTIDASE_M14"/>
    <property type="match status" value="1"/>
</dbReference>
<dbReference type="InterPro" id="IPR040626">
    <property type="entry name" value="Pepdidase_M14_N"/>
</dbReference>
<gene>
    <name evidence="4" type="ORF">BIW53_18640</name>
</gene>
<evidence type="ECO:0000313" key="5">
    <source>
        <dbReference type="Proteomes" id="UP000180253"/>
    </source>
</evidence>
<evidence type="ECO:0000256" key="2">
    <source>
        <dbReference type="PROSITE-ProRule" id="PRU01379"/>
    </source>
</evidence>
<dbReference type="RefSeq" id="WP_070993536.1">
    <property type="nucleotide sequence ID" value="NZ_CBCSHD010000012.1"/>
</dbReference>
<dbReference type="SMART" id="SM00631">
    <property type="entry name" value="Zn_pept"/>
    <property type="match status" value="1"/>
</dbReference>
<dbReference type="GO" id="GO:0006508">
    <property type="term" value="P:proteolysis"/>
    <property type="evidence" value="ECO:0007669"/>
    <property type="project" value="InterPro"/>
</dbReference>
<dbReference type="PANTHER" id="PTHR12756:SF11">
    <property type="entry name" value="CYTOSOLIC CARBOXYPEPTIDASE 1"/>
    <property type="match status" value="1"/>
</dbReference>
<dbReference type="SUPFAM" id="SSF53187">
    <property type="entry name" value="Zn-dependent exopeptidases"/>
    <property type="match status" value="1"/>
</dbReference>
<feature type="domain" description="Peptidase M14" evidence="3">
    <location>
        <begin position="105"/>
        <end position="374"/>
    </location>
</feature>
<dbReference type="AlphaFoldDB" id="A0A1S1N422"/>
<dbReference type="GO" id="GO:0008270">
    <property type="term" value="F:zinc ion binding"/>
    <property type="evidence" value="ECO:0007669"/>
    <property type="project" value="InterPro"/>
</dbReference>
<evidence type="ECO:0000256" key="1">
    <source>
        <dbReference type="ARBA" id="ARBA00001947"/>
    </source>
</evidence>
<evidence type="ECO:0000259" key="3">
    <source>
        <dbReference type="PROSITE" id="PS52035"/>
    </source>
</evidence>
<dbReference type="EMBL" id="MNAN01000037">
    <property type="protein sequence ID" value="OHU93381.1"/>
    <property type="molecule type" value="Genomic_DNA"/>
</dbReference>
<dbReference type="Gene3D" id="2.60.40.3120">
    <property type="match status" value="1"/>
</dbReference>
<evidence type="ECO:0000313" key="4">
    <source>
        <dbReference type="EMBL" id="OHU93381.1"/>
    </source>
</evidence>
<organism evidence="4 5">
    <name type="scientific">Pseudoalteromonas byunsanensis</name>
    <dbReference type="NCBI Taxonomy" id="327939"/>
    <lineage>
        <taxon>Bacteria</taxon>
        <taxon>Pseudomonadati</taxon>
        <taxon>Pseudomonadota</taxon>
        <taxon>Gammaproteobacteria</taxon>
        <taxon>Alteromonadales</taxon>
        <taxon>Pseudoalteromonadaceae</taxon>
        <taxon>Pseudoalteromonas</taxon>
    </lineage>
</organism>
<proteinExistence type="inferred from homology"/>
<protein>
    <recommendedName>
        <fullName evidence="3">Peptidase M14 domain-containing protein</fullName>
    </recommendedName>
</protein>
<dbReference type="CDD" id="cd06234">
    <property type="entry name" value="M14_PaCCP-like"/>
    <property type="match status" value="1"/>
</dbReference>
<dbReference type="Gene3D" id="3.40.630.10">
    <property type="entry name" value="Zn peptidases"/>
    <property type="match status" value="1"/>
</dbReference>
<dbReference type="PANTHER" id="PTHR12756">
    <property type="entry name" value="CYTOSOLIC CARBOXYPEPTIDASE"/>
    <property type="match status" value="1"/>
</dbReference>
<reference evidence="4 5" key="1">
    <citation type="submission" date="2016-10" db="EMBL/GenBank/DDBJ databases">
        <title>Pseudoalteromonas amylolytica sp. nov., isolated from the surface seawater.</title>
        <authorList>
            <person name="Wu Y.-H."/>
            <person name="Cheng H."/>
            <person name="Jin X.-B."/>
            <person name="Wang C.-S."/>
            <person name="Xu X.-W."/>
        </authorList>
    </citation>
    <scope>NUCLEOTIDE SEQUENCE [LARGE SCALE GENOMIC DNA]</scope>
    <source>
        <strain evidence="4 5">JCM 12483</strain>
    </source>
</reference>
<comment type="similarity">
    <text evidence="2">Belongs to the peptidase M14 family.</text>
</comment>
<dbReference type="STRING" id="327939.BIW53_18640"/>
<sequence length="386" mass="44079">MVTIHSDFESGSIEVINASNAQNIELNISKDNQACTRQWFYFAVENSLIEPQQLKLCNAAKVSFLNAWQNYQVFASYNNVDWFRVATQYQNEQLIINNDVTEHIVYYAYFVPYPLARQYQLNHRLQQNHHVMTEQIGKSTLGENMTLLRIGDHHEQAKKVWLIARQHPGETMAQWIIDGLLEHYLENTTTFTRQFANIEFYIVTNMNPDGSKLGNHRTNAQGVNLNRQWQDPDPASCPEVAAVKQAMESYGVDLFIDIHGDEQLAYNFMMVEGSHPMGKALKRSLHQLNSDFQIKYDYNTPNDEVNDSAISSCCGCAPKAYSTATQYVYQKFGVAAILLEASFKPLAGKVQTSRWDHHDCQRLGASLLQSIAATSKMWDHSYTNTV</sequence>
<name>A0A1S1N422_9GAMM</name>
<dbReference type="OrthoDB" id="9779324at2"/>
<dbReference type="GO" id="GO:0004181">
    <property type="term" value="F:metallocarboxypeptidase activity"/>
    <property type="evidence" value="ECO:0007669"/>
    <property type="project" value="InterPro"/>
</dbReference>
<comment type="caution">
    <text evidence="4">The sequence shown here is derived from an EMBL/GenBank/DDBJ whole genome shotgun (WGS) entry which is preliminary data.</text>
</comment>
<dbReference type="Pfam" id="PF18027">
    <property type="entry name" value="Pepdidase_M14_N"/>
    <property type="match status" value="1"/>
</dbReference>
<feature type="active site" description="Proton donor/acceptor" evidence="2">
    <location>
        <position position="340"/>
    </location>
</feature>
<dbReference type="InterPro" id="IPR050821">
    <property type="entry name" value="Cytosolic_carboxypeptidase"/>
</dbReference>
<keyword evidence="5" id="KW-1185">Reference proteome</keyword>
<dbReference type="Pfam" id="PF00246">
    <property type="entry name" value="Peptidase_M14"/>
    <property type="match status" value="1"/>
</dbReference>
<dbReference type="InterPro" id="IPR000834">
    <property type="entry name" value="Peptidase_M14"/>
</dbReference>
<dbReference type="Proteomes" id="UP000180253">
    <property type="component" value="Unassembled WGS sequence"/>
</dbReference>
<comment type="cofactor">
    <cofactor evidence="1">
        <name>Zn(2+)</name>
        <dbReference type="ChEBI" id="CHEBI:29105"/>
    </cofactor>
</comment>
<accession>A0A1S1N422</accession>